<evidence type="ECO:0000313" key="1">
    <source>
        <dbReference type="EMBL" id="TEW76593.1"/>
    </source>
</evidence>
<organism evidence="1 2">
    <name type="scientific">Gramella jeungdoensis</name>
    <dbReference type="NCBI Taxonomy" id="708091"/>
    <lineage>
        <taxon>Bacteria</taxon>
        <taxon>Pseudomonadati</taxon>
        <taxon>Bacteroidota</taxon>
        <taxon>Flavobacteriia</taxon>
        <taxon>Flavobacteriales</taxon>
        <taxon>Flavobacteriaceae</taxon>
        <taxon>Christiangramia</taxon>
    </lineage>
</organism>
<dbReference type="RefSeq" id="WP_134246605.1">
    <property type="nucleotide sequence ID" value="NZ_SNQI01000001.1"/>
</dbReference>
<protein>
    <submittedName>
        <fullName evidence="1">Phenylacetate--CoA ligase family protein</fullName>
    </submittedName>
</protein>
<dbReference type="InterPro" id="IPR042099">
    <property type="entry name" value="ANL_N_sf"/>
</dbReference>
<dbReference type="AlphaFoldDB" id="A0A4Y8AVM9"/>
<dbReference type="Proteomes" id="UP000298517">
    <property type="component" value="Unassembled WGS sequence"/>
</dbReference>
<dbReference type="PANTHER" id="PTHR36932">
    <property type="entry name" value="CAPSULAR POLYSACCHARIDE BIOSYNTHESIS PROTEIN"/>
    <property type="match status" value="1"/>
</dbReference>
<keyword evidence="1" id="KW-0436">Ligase</keyword>
<reference evidence="1 2" key="1">
    <citation type="journal article" date="2011" name="J. Microbiol.">
        <title>Gramella jeungdoensis sp. nov., isolated from a solar saltern in Korea.</title>
        <authorList>
            <person name="Joung Y."/>
            <person name="Kim H."/>
            <person name="Jang T."/>
            <person name="Ahn T.S."/>
            <person name="Joh K."/>
        </authorList>
    </citation>
    <scope>NUCLEOTIDE SEQUENCE [LARGE SCALE GENOMIC DNA]</scope>
    <source>
        <strain evidence="1 2">KCTC 23123</strain>
    </source>
</reference>
<evidence type="ECO:0000313" key="2">
    <source>
        <dbReference type="Proteomes" id="UP000298517"/>
    </source>
</evidence>
<dbReference type="PANTHER" id="PTHR36932:SF1">
    <property type="entry name" value="CAPSULAR POLYSACCHARIDE BIOSYNTHESIS PROTEIN"/>
    <property type="match status" value="1"/>
</dbReference>
<proteinExistence type="predicted"/>
<dbReference type="EMBL" id="SNQI01000001">
    <property type="protein sequence ID" value="TEW76593.1"/>
    <property type="molecule type" value="Genomic_DNA"/>
</dbReference>
<dbReference type="InterPro" id="IPR053158">
    <property type="entry name" value="CapK_Type1_Caps_Biosynth"/>
</dbReference>
<accession>A0A4Y8AVM9</accession>
<dbReference type="GO" id="GO:0016874">
    <property type="term" value="F:ligase activity"/>
    <property type="evidence" value="ECO:0007669"/>
    <property type="project" value="UniProtKB-KW"/>
</dbReference>
<gene>
    <name evidence="1" type="ORF">E2488_01720</name>
</gene>
<dbReference type="OrthoDB" id="580775at2"/>
<comment type="caution">
    <text evidence="1">The sequence shown here is derived from an EMBL/GenBank/DDBJ whole genome shotgun (WGS) entry which is preliminary data.</text>
</comment>
<dbReference type="Gene3D" id="3.40.50.12780">
    <property type="entry name" value="N-terminal domain of ligase-like"/>
    <property type="match status" value="1"/>
</dbReference>
<name>A0A4Y8AVM9_9FLAO</name>
<sequence>MIAKAIFKLGQKLRNPSLNKWYLFLKSSENWTLEELEAYQLEKLKGLIVNAYTNSEFYRTAFQKAGITPSAIICLNDLKKLPIITKENLISENQNIQQKTNSTRFFKASTSGTTGASLIFKRAEITDSFNRASLFRGYSWYNVKPWERNGYFWGFNFSKKAKLKIKFLDFLQNRFRLFNFDDKQLKNFARKLHNSGYIHGYSSAIYETAKKINRKHFKKPLRLKMVKGTSEKIFESYQSEVTQAFGQKMISEYGAAETGIIAFECPKGSMHINMEGVLVEEVDNEIIVTNLQQYSFPIIRYKLGDIIRLAPRSKVCACGMPHLILEEVTGRVGAVVYGNTESYPSLYFYYIFKNLAKKGLLLTYQVLQEKKGKLLFLIEQNLKSTEKEVLMNEVKLYFKEDMVTEIKENATFIKGKHKQKSFISNID</sequence>
<keyword evidence="2" id="KW-1185">Reference proteome</keyword>
<dbReference type="SUPFAM" id="SSF56801">
    <property type="entry name" value="Acetyl-CoA synthetase-like"/>
    <property type="match status" value="1"/>
</dbReference>